<evidence type="ECO:0000313" key="5">
    <source>
        <dbReference type="Proteomes" id="UP001261871"/>
    </source>
</evidence>
<organism evidence="4 5">
    <name type="scientific">Flavobacterium granuli</name>
    <dbReference type="NCBI Taxonomy" id="280093"/>
    <lineage>
        <taxon>Bacteria</taxon>
        <taxon>Pseudomonadati</taxon>
        <taxon>Bacteroidota</taxon>
        <taxon>Flavobacteriia</taxon>
        <taxon>Flavobacteriales</taxon>
        <taxon>Flavobacteriaceae</taxon>
        <taxon>Flavobacterium</taxon>
    </lineage>
</organism>
<proteinExistence type="predicted"/>
<evidence type="ECO:0000256" key="1">
    <source>
        <dbReference type="ARBA" id="ARBA00022723"/>
    </source>
</evidence>
<sequence length="142" mass="16258">MGTFLIILIIAFVIFMIIGATTKPPSTEKVNNNVKRKEIEINLKEFPNEYTFSVKGVHLSDYSYPIFNICKEFDLITLVPEPDNSFDSDAIKVVNSGWDIGYVPAEETYEVHQIIKKENISYIETLNISGYISVIVKIRYKN</sequence>
<keyword evidence="2" id="KW-0378">Hydrolase</keyword>
<evidence type="ECO:0000256" key="2">
    <source>
        <dbReference type="ARBA" id="ARBA00022801"/>
    </source>
</evidence>
<dbReference type="RefSeq" id="WP_310004988.1">
    <property type="nucleotide sequence ID" value="NZ_JAVDTX010000002.1"/>
</dbReference>
<keyword evidence="1" id="KW-0479">Metal-binding</keyword>
<keyword evidence="5" id="KW-1185">Reference proteome</keyword>
<dbReference type="Proteomes" id="UP001261871">
    <property type="component" value="Unassembled WGS sequence"/>
</dbReference>
<dbReference type="Gene3D" id="3.30.70.2330">
    <property type="match status" value="1"/>
</dbReference>
<reference evidence="4 5" key="1">
    <citation type="submission" date="2023-07" db="EMBL/GenBank/DDBJ databases">
        <title>Sorghum-associated microbial communities from plants grown in Nebraska, USA.</title>
        <authorList>
            <person name="Schachtman D."/>
        </authorList>
    </citation>
    <scope>NUCLEOTIDE SEQUENCE [LARGE SCALE GENOMIC DNA]</scope>
    <source>
        <strain evidence="4 5">BE124</strain>
    </source>
</reference>
<evidence type="ECO:0000313" key="4">
    <source>
        <dbReference type="EMBL" id="MDR6844532.1"/>
    </source>
</evidence>
<dbReference type="InterPro" id="IPR014905">
    <property type="entry name" value="HIRAN"/>
</dbReference>
<comment type="caution">
    <text evidence="4">The sequence shown here is derived from an EMBL/GenBank/DDBJ whole genome shotgun (WGS) entry which is preliminary data.</text>
</comment>
<dbReference type="Pfam" id="PF08797">
    <property type="entry name" value="HIRAN"/>
    <property type="match status" value="1"/>
</dbReference>
<feature type="domain" description="HIRAN" evidence="3">
    <location>
        <begin position="67"/>
        <end position="125"/>
    </location>
</feature>
<dbReference type="EMBL" id="JAVDTX010000002">
    <property type="protein sequence ID" value="MDR6844532.1"/>
    <property type="molecule type" value="Genomic_DNA"/>
</dbReference>
<gene>
    <name evidence="4" type="ORF">J2W95_001223</name>
</gene>
<protein>
    <recommendedName>
        <fullName evidence="3">HIRAN domain-containing protein</fullName>
    </recommendedName>
</protein>
<accession>A0ABU1S0I3</accession>
<evidence type="ECO:0000259" key="3">
    <source>
        <dbReference type="Pfam" id="PF08797"/>
    </source>
</evidence>
<name>A0ABU1S0I3_9FLAO</name>